<evidence type="ECO:0000313" key="5">
    <source>
        <dbReference type="WBParaSite" id="GPUH_0001405001-mRNA-1"/>
    </source>
</evidence>
<feature type="transmembrane region" description="Helical" evidence="2">
    <location>
        <begin position="95"/>
        <end position="120"/>
    </location>
</feature>
<keyword evidence="4" id="KW-1185">Reference proteome</keyword>
<keyword evidence="2" id="KW-0472">Membrane</keyword>
<sequence>MLVTAKGRCKATTIHAINDLSTSAEWGIGWDEAGIASASSGMQQNGVSVGMKLLRYRATWACRPIARAEERGFRDWVVNEPAGAPLRLSKIKRGIAATASAAAAGVVAAGVVVVGSPFGAVFFAPHLVLDQLSGAAAVALAAAVAAAVAAAANSSSSSSSSSGSSSCISSNTVMVCASPALIVVRRQYQPVLAVRYLGAGTGGTASSGNGSGNGDGTENGKNNNNNSNSNSGSGSFNCRRLFGCGPPDEDDFKGGLLKASEAGKKPPYPKEVCLCIILFVCCTFFGTYKNSARLMICGALVVLQRFALSSLPTLFTAPLEVIARRAG</sequence>
<proteinExistence type="predicted"/>
<dbReference type="EMBL" id="UYRT01080822">
    <property type="protein sequence ID" value="VDN23444.1"/>
    <property type="molecule type" value="Genomic_DNA"/>
</dbReference>
<protein>
    <submittedName>
        <fullName evidence="5">Transmembrane protein</fullName>
    </submittedName>
</protein>
<dbReference type="WBParaSite" id="GPUH_0001405001-mRNA-1">
    <property type="protein sequence ID" value="GPUH_0001405001-mRNA-1"/>
    <property type="gene ID" value="GPUH_0001405001"/>
</dbReference>
<dbReference type="Proteomes" id="UP000271098">
    <property type="component" value="Unassembled WGS sequence"/>
</dbReference>
<feature type="transmembrane region" description="Helical" evidence="2">
    <location>
        <begin position="132"/>
        <end position="152"/>
    </location>
</feature>
<evidence type="ECO:0000313" key="3">
    <source>
        <dbReference type="EMBL" id="VDN23444.1"/>
    </source>
</evidence>
<keyword evidence="2" id="KW-1133">Transmembrane helix</keyword>
<feature type="region of interest" description="Disordered" evidence="1">
    <location>
        <begin position="207"/>
        <end position="232"/>
    </location>
</feature>
<gene>
    <name evidence="3" type="ORF">GPUH_LOCUS14035</name>
</gene>
<evidence type="ECO:0000256" key="1">
    <source>
        <dbReference type="SAM" id="MobiDB-lite"/>
    </source>
</evidence>
<feature type="compositionally biased region" description="Gly residues" evidence="1">
    <location>
        <begin position="207"/>
        <end position="217"/>
    </location>
</feature>
<evidence type="ECO:0000313" key="4">
    <source>
        <dbReference type="Proteomes" id="UP000271098"/>
    </source>
</evidence>
<feature type="compositionally biased region" description="Low complexity" evidence="1">
    <location>
        <begin position="219"/>
        <end position="232"/>
    </location>
</feature>
<reference evidence="3 4" key="2">
    <citation type="submission" date="2018-11" db="EMBL/GenBank/DDBJ databases">
        <authorList>
            <consortium name="Pathogen Informatics"/>
        </authorList>
    </citation>
    <scope>NUCLEOTIDE SEQUENCE [LARGE SCALE GENOMIC DNA]</scope>
</reference>
<dbReference type="AlphaFoldDB" id="A0A183DZ94"/>
<evidence type="ECO:0000256" key="2">
    <source>
        <dbReference type="SAM" id="Phobius"/>
    </source>
</evidence>
<keyword evidence="2" id="KW-0812">Transmembrane</keyword>
<accession>A0A183DZ94</accession>
<organism evidence="5">
    <name type="scientific">Gongylonema pulchrum</name>
    <dbReference type="NCBI Taxonomy" id="637853"/>
    <lineage>
        <taxon>Eukaryota</taxon>
        <taxon>Metazoa</taxon>
        <taxon>Ecdysozoa</taxon>
        <taxon>Nematoda</taxon>
        <taxon>Chromadorea</taxon>
        <taxon>Rhabditida</taxon>
        <taxon>Spirurina</taxon>
        <taxon>Spiruromorpha</taxon>
        <taxon>Spiruroidea</taxon>
        <taxon>Gongylonematidae</taxon>
        <taxon>Gongylonema</taxon>
    </lineage>
</organism>
<name>A0A183DZ94_9BILA</name>
<reference evidence="5" key="1">
    <citation type="submission" date="2016-06" db="UniProtKB">
        <authorList>
            <consortium name="WormBaseParasite"/>
        </authorList>
    </citation>
    <scope>IDENTIFICATION</scope>
</reference>